<dbReference type="InterPro" id="IPR036291">
    <property type="entry name" value="NAD(P)-bd_dom_sf"/>
</dbReference>
<accession>A0A6L5YVD6</accession>
<dbReference type="Pfam" id="PF08125">
    <property type="entry name" value="Mannitol_dh_C"/>
    <property type="match status" value="1"/>
</dbReference>
<gene>
    <name evidence="6" type="ORF">GE300_01620</name>
</gene>
<dbReference type="Proteomes" id="UP000474957">
    <property type="component" value="Unassembled WGS sequence"/>
</dbReference>
<protein>
    <submittedName>
        <fullName evidence="6">Mannitol dehydrogenase family protein</fullName>
    </submittedName>
</protein>
<dbReference type="PANTHER" id="PTHR30524">
    <property type="entry name" value="MANNITOL-1-PHOSPHATE 5-DEHYDROGENASE"/>
    <property type="match status" value="1"/>
</dbReference>
<reference evidence="6 7" key="1">
    <citation type="submission" date="2019-10" db="EMBL/GenBank/DDBJ databases">
        <title>Cognatihalovulum marinum gen. nov. sp. nov., a new member of the family Rhodobacteraceae isolated from deep seawater of the Northwest Indian Ocean.</title>
        <authorList>
            <person name="Ruan C."/>
            <person name="Wang J."/>
            <person name="Zheng X."/>
            <person name="Song L."/>
            <person name="Zhu Y."/>
            <person name="Huang Y."/>
            <person name="Lu Z."/>
            <person name="Du W."/>
            <person name="Huang L."/>
            <person name="Dai X."/>
        </authorList>
    </citation>
    <scope>NUCLEOTIDE SEQUENCE [LARGE SCALE GENOMIC DNA]</scope>
    <source>
        <strain evidence="6 7">2CG4</strain>
    </source>
</reference>
<feature type="domain" description="Mannitol dehydrogenase C-terminal" evidence="5">
    <location>
        <begin position="283"/>
        <end position="394"/>
    </location>
</feature>
<dbReference type="EMBL" id="WIND01000001">
    <property type="protein sequence ID" value="MSU88313.1"/>
    <property type="molecule type" value="Genomic_DNA"/>
</dbReference>
<name>A0A6L5YVD6_9RHOB</name>
<evidence type="ECO:0000256" key="1">
    <source>
        <dbReference type="ARBA" id="ARBA00023002"/>
    </source>
</evidence>
<dbReference type="Pfam" id="PF01232">
    <property type="entry name" value="Mannitol_dh"/>
    <property type="match status" value="1"/>
</dbReference>
<evidence type="ECO:0000256" key="2">
    <source>
        <dbReference type="ARBA" id="ARBA00023027"/>
    </source>
</evidence>
<keyword evidence="2" id="KW-0520">NAD</keyword>
<evidence type="ECO:0000313" key="7">
    <source>
        <dbReference type="Proteomes" id="UP000474957"/>
    </source>
</evidence>
<dbReference type="GO" id="GO:0016491">
    <property type="term" value="F:oxidoreductase activity"/>
    <property type="evidence" value="ECO:0007669"/>
    <property type="project" value="UniProtKB-KW"/>
</dbReference>
<dbReference type="InterPro" id="IPR013118">
    <property type="entry name" value="Mannitol_DH_C"/>
</dbReference>
<evidence type="ECO:0000313" key="6">
    <source>
        <dbReference type="EMBL" id="MSU88313.1"/>
    </source>
</evidence>
<feature type="region of interest" description="Disordered" evidence="3">
    <location>
        <begin position="1"/>
        <end position="23"/>
    </location>
</feature>
<dbReference type="InterPro" id="IPR013328">
    <property type="entry name" value="6PGD_dom2"/>
</dbReference>
<dbReference type="SUPFAM" id="SSF48179">
    <property type="entry name" value="6-phosphogluconate dehydrogenase C-terminal domain-like"/>
    <property type="match status" value="1"/>
</dbReference>
<dbReference type="AlphaFoldDB" id="A0A6L5YVD6"/>
<dbReference type="Gene3D" id="3.40.50.720">
    <property type="entry name" value="NAD(P)-binding Rossmann-like Domain"/>
    <property type="match status" value="1"/>
</dbReference>
<evidence type="ECO:0000259" key="4">
    <source>
        <dbReference type="Pfam" id="PF01232"/>
    </source>
</evidence>
<feature type="domain" description="Mannitol dehydrogenase N-terminal" evidence="4">
    <location>
        <begin position="48"/>
        <end position="263"/>
    </location>
</feature>
<comment type="caution">
    <text evidence="6">The sequence shown here is derived from an EMBL/GenBank/DDBJ whole genome shotgun (WGS) entry which is preliminary data.</text>
</comment>
<dbReference type="SUPFAM" id="SSF51735">
    <property type="entry name" value="NAD(P)-binding Rossmann-fold domains"/>
    <property type="match status" value="1"/>
</dbReference>
<dbReference type="PANTHER" id="PTHR30524:SF0">
    <property type="entry name" value="ALTRONATE OXIDOREDUCTASE-RELATED"/>
    <property type="match status" value="1"/>
</dbReference>
<dbReference type="Gene3D" id="1.10.1040.10">
    <property type="entry name" value="N-(1-d-carboxylethyl)-l-norvaline Dehydrogenase, domain 2"/>
    <property type="match status" value="1"/>
</dbReference>
<dbReference type="InterPro" id="IPR008927">
    <property type="entry name" value="6-PGluconate_DH-like_C_sf"/>
</dbReference>
<organism evidence="6 7">
    <name type="scientific">Halovulum marinum</name>
    <dbReference type="NCBI Taxonomy" id="2662447"/>
    <lineage>
        <taxon>Bacteria</taxon>
        <taxon>Pseudomonadati</taxon>
        <taxon>Pseudomonadota</taxon>
        <taxon>Alphaproteobacteria</taxon>
        <taxon>Rhodobacterales</taxon>
        <taxon>Paracoccaceae</taxon>
        <taxon>Halovulum</taxon>
    </lineage>
</organism>
<evidence type="ECO:0000259" key="5">
    <source>
        <dbReference type="Pfam" id="PF08125"/>
    </source>
</evidence>
<dbReference type="InterPro" id="IPR013131">
    <property type="entry name" value="Mannitol_DH_N"/>
</dbReference>
<sequence length="411" mass="44569">MLKKHRARSQSLSRPTTLADHPCRTLSETALPEAPNTATDTDSPVTPVVQFGTSRFLQAHVDLFIDEALARGRAAGPVTVVQSSGDPARAARLAALADPAGYPVRIRGRENGAEVDRQQMVRSVRRTLSTATDWPQLVRIVCDQARYLISNTGDAGYDPRPADAADSFDQAMSFPAKLQLLLRARHDAGARPLTVMPAELIPANGARLKARVLELAALAPAAYRDWLRDRVIWANSLVDRIVSEPLHPAGAVAEPYALWAIEAQPGLVPPCEHPCVQLVDDLERAEALKLFILNLGHSWLVSRWQATPGAPALVRQFLDDPAVLAELQHLYRAEVLPAFAAAGLGAAAEDYIATTLDRIRNPFLDHRLADIAENHAEKVRRRVGGLLDWAQKKGDATPRPRLAALAAAAAG</sequence>
<proteinExistence type="predicted"/>
<evidence type="ECO:0000256" key="3">
    <source>
        <dbReference type="SAM" id="MobiDB-lite"/>
    </source>
</evidence>
<keyword evidence="1" id="KW-0560">Oxidoreductase</keyword>
<keyword evidence="7" id="KW-1185">Reference proteome</keyword>